<dbReference type="InterPro" id="IPR036388">
    <property type="entry name" value="WH-like_DNA-bd_sf"/>
</dbReference>
<dbReference type="KEGG" id="dbc:MFMK1_003595"/>
<name>A0AAU0URV6_9FIRM</name>
<feature type="domain" description="RNA polymerase sigma factor 70 region 4 type 2" evidence="8">
    <location>
        <begin position="120"/>
        <end position="164"/>
    </location>
</feature>
<dbReference type="PANTHER" id="PTHR43133">
    <property type="entry name" value="RNA POLYMERASE ECF-TYPE SIGMA FACTO"/>
    <property type="match status" value="1"/>
</dbReference>
<dbReference type="PANTHER" id="PTHR43133:SF51">
    <property type="entry name" value="RNA POLYMERASE SIGMA FACTOR"/>
    <property type="match status" value="1"/>
</dbReference>
<dbReference type="SUPFAM" id="SSF88946">
    <property type="entry name" value="Sigma2 domain of RNA polymerase sigma factors"/>
    <property type="match status" value="1"/>
</dbReference>
<dbReference type="Proteomes" id="UP001329915">
    <property type="component" value="Chromosome"/>
</dbReference>
<dbReference type="GO" id="GO:0006352">
    <property type="term" value="P:DNA-templated transcription initiation"/>
    <property type="evidence" value="ECO:0007669"/>
    <property type="project" value="InterPro"/>
</dbReference>
<dbReference type="InterPro" id="IPR013325">
    <property type="entry name" value="RNA_pol_sigma_r2"/>
</dbReference>
<evidence type="ECO:0000259" key="8">
    <source>
        <dbReference type="Pfam" id="PF08281"/>
    </source>
</evidence>
<feature type="domain" description="RNA polymerase sigma-70 region 2" evidence="7">
    <location>
        <begin position="17"/>
        <end position="82"/>
    </location>
</feature>
<dbReference type="GO" id="GO:0016987">
    <property type="term" value="F:sigma factor activity"/>
    <property type="evidence" value="ECO:0007669"/>
    <property type="project" value="UniProtKB-KW"/>
</dbReference>
<dbReference type="InterPro" id="IPR007627">
    <property type="entry name" value="RNA_pol_sigma70_r2"/>
</dbReference>
<dbReference type="CDD" id="cd06171">
    <property type="entry name" value="Sigma70_r4"/>
    <property type="match status" value="1"/>
</dbReference>
<comment type="similarity">
    <text evidence="1 6">Belongs to the sigma-70 factor family. ECF subfamily.</text>
</comment>
<evidence type="ECO:0000256" key="1">
    <source>
        <dbReference type="ARBA" id="ARBA00010641"/>
    </source>
</evidence>
<dbReference type="NCBIfam" id="TIGR02937">
    <property type="entry name" value="sigma70-ECF"/>
    <property type="match status" value="1"/>
</dbReference>
<sequence length="194" mass="22793">MQNSFPQTNLQTYEEIVAAHHTYIYNLAYQLCNNKHDAEDLTQETFIRVFQHLDRFRGDASLRTWISKIAVNIFLAKKRKKGEHKSVSFGYITPEDSSADPERVIVRREFQWCIHHILEQHMPKPYKVVLVLRDLNEFSYKEISSMLEVPVTTVKSRIHRARKAYRDHLLKSGCVKLVKDYTCYCDGAVKRSES</sequence>
<keyword evidence="2 6" id="KW-0805">Transcription regulation</keyword>
<evidence type="ECO:0000256" key="2">
    <source>
        <dbReference type="ARBA" id="ARBA00023015"/>
    </source>
</evidence>
<evidence type="ECO:0000256" key="3">
    <source>
        <dbReference type="ARBA" id="ARBA00023082"/>
    </source>
</evidence>
<dbReference type="Pfam" id="PF08281">
    <property type="entry name" value="Sigma70_r4_2"/>
    <property type="match status" value="1"/>
</dbReference>
<keyword evidence="5 6" id="KW-0804">Transcription</keyword>
<dbReference type="PROSITE" id="PS01063">
    <property type="entry name" value="SIGMA70_ECF"/>
    <property type="match status" value="1"/>
</dbReference>
<keyword evidence="4 6" id="KW-0238">DNA-binding</keyword>
<evidence type="ECO:0000259" key="7">
    <source>
        <dbReference type="Pfam" id="PF04542"/>
    </source>
</evidence>
<evidence type="ECO:0000256" key="6">
    <source>
        <dbReference type="RuleBase" id="RU000716"/>
    </source>
</evidence>
<organism evidence="9 10">
    <name type="scientific">Metallumcola ferriviriculae</name>
    <dbReference type="NCBI Taxonomy" id="3039180"/>
    <lineage>
        <taxon>Bacteria</taxon>
        <taxon>Bacillati</taxon>
        <taxon>Bacillota</taxon>
        <taxon>Clostridia</taxon>
        <taxon>Neomoorellales</taxon>
        <taxon>Desulfitibacteraceae</taxon>
        <taxon>Metallumcola</taxon>
    </lineage>
</organism>
<keyword evidence="3 6" id="KW-0731">Sigma factor</keyword>
<evidence type="ECO:0000313" key="9">
    <source>
        <dbReference type="EMBL" id="WRO23727.1"/>
    </source>
</evidence>
<gene>
    <name evidence="9" type="ORF">MFMK1_003595</name>
</gene>
<reference evidence="9 10" key="1">
    <citation type="submission" date="2023-04" db="EMBL/GenBank/DDBJ databases">
        <authorList>
            <person name="Hsu D."/>
        </authorList>
    </citation>
    <scope>NUCLEOTIDE SEQUENCE [LARGE SCALE GENOMIC DNA]</scope>
    <source>
        <strain evidence="9 10">MK1</strain>
    </source>
</reference>
<dbReference type="Gene3D" id="1.10.1740.10">
    <property type="match status" value="1"/>
</dbReference>
<dbReference type="EMBL" id="CP121694">
    <property type="protein sequence ID" value="WRO23727.1"/>
    <property type="molecule type" value="Genomic_DNA"/>
</dbReference>
<keyword evidence="10" id="KW-1185">Reference proteome</keyword>
<dbReference type="RefSeq" id="WP_366923103.1">
    <property type="nucleotide sequence ID" value="NZ_CP121694.1"/>
</dbReference>
<evidence type="ECO:0000256" key="4">
    <source>
        <dbReference type="ARBA" id="ARBA00023125"/>
    </source>
</evidence>
<accession>A0AAU0URV6</accession>
<dbReference type="InterPro" id="IPR039425">
    <property type="entry name" value="RNA_pol_sigma-70-like"/>
</dbReference>
<dbReference type="GO" id="GO:0003677">
    <property type="term" value="F:DNA binding"/>
    <property type="evidence" value="ECO:0007669"/>
    <property type="project" value="UniProtKB-KW"/>
</dbReference>
<proteinExistence type="inferred from homology"/>
<dbReference type="AlphaFoldDB" id="A0AAU0URV6"/>
<dbReference type="InterPro" id="IPR000838">
    <property type="entry name" value="RNA_pol_sigma70_ECF_CS"/>
</dbReference>
<protein>
    <recommendedName>
        <fullName evidence="6">RNA polymerase sigma factor</fullName>
    </recommendedName>
</protein>
<dbReference type="InterPro" id="IPR013249">
    <property type="entry name" value="RNA_pol_sigma70_r4_t2"/>
</dbReference>
<evidence type="ECO:0000256" key="5">
    <source>
        <dbReference type="ARBA" id="ARBA00023163"/>
    </source>
</evidence>
<dbReference type="GO" id="GO:0006950">
    <property type="term" value="P:response to stress"/>
    <property type="evidence" value="ECO:0007669"/>
    <property type="project" value="UniProtKB-ARBA"/>
</dbReference>
<dbReference type="InterPro" id="IPR014284">
    <property type="entry name" value="RNA_pol_sigma-70_dom"/>
</dbReference>
<dbReference type="SUPFAM" id="SSF88659">
    <property type="entry name" value="Sigma3 and sigma4 domains of RNA polymerase sigma factors"/>
    <property type="match status" value="1"/>
</dbReference>
<dbReference type="InterPro" id="IPR013324">
    <property type="entry name" value="RNA_pol_sigma_r3/r4-like"/>
</dbReference>
<dbReference type="Pfam" id="PF04542">
    <property type="entry name" value="Sigma70_r2"/>
    <property type="match status" value="1"/>
</dbReference>
<dbReference type="Gene3D" id="1.10.10.10">
    <property type="entry name" value="Winged helix-like DNA-binding domain superfamily/Winged helix DNA-binding domain"/>
    <property type="match status" value="1"/>
</dbReference>
<evidence type="ECO:0000313" key="10">
    <source>
        <dbReference type="Proteomes" id="UP001329915"/>
    </source>
</evidence>